<accession>A0A1S8THA0</accession>
<name>A0A1S8THA0_9CLOT</name>
<protein>
    <recommendedName>
        <fullName evidence="3">DUF5052 domain-containing protein</fullName>
    </recommendedName>
</protein>
<proteinExistence type="predicted"/>
<organism evidence="1 2">
    <name type="scientific">Clostridium puniceum</name>
    <dbReference type="NCBI Taxonomy" id="29367"/>
    <lineage>
        <taxon>Bacteria</taxon>
        <taxon>Bacillati</taxon>
        <taxon>Bacillota</taxon>
        <taxon>Clostridia</taxon>
        <taxon>Eubacteriales</taxon>
        <taxon>Clostridiaceae</taxon>
        <taxon>Clostridium</taxon>
    </lineage>
</organism>
<dbReference type="AlphaFoldDB" id="A0A1S8THA0"/>
<evidence type="ECO:0000313" key="2">
    <source>
        <dbReference type="Proteomes" id="UP000190890"/>
    </source>
</evidence>
<keyword evidence="2" id="KW-1185">Reference proteome</keyword>
<evidence type="ECO:0000313" key="1">
    <source>
        <dbReference type="EMBL" id="OOM77153.1"/>
    </source>
</evidence>
<dbReference type="InterPro" id="IPR032484">
    <property type="entry name" value="DUF5052"/>
</dbReference>
<dbReference type="Pfam" id="PF16475">
    <property type="entry name" value="DUF5052"/>
    <property type="match status" value="1"/>
</dbReference>
<dbReference type="Proteomes" id="UP000190890">
    <property type="component" value="Unassembled WGS sequence"/>
</dbReference>
<gene>
    <name evidence="1" type="ORF">CLPUN_24680</name>
</gene>
<dbReference type="PROSITE" id="PS51257">
    <property type="entry name" value="PROKAR_LIPOPROTEIN"/>
    <property type="match status" value="1"/>
</dbReference>
<sequence>MKRKFKLAILAGTVSILIFSGIGCAKLNDWIGKIKGDLVGQHFTISTYDDYGNKTLTIDGKKVSVGLLQNSENFDKKTEAFKSEVLEVTINGNQMFQVGNTTIFAEDGVDMVKDYQIPENIEVNKGGGLVSIDRFVNKIKNDIGKKKTIIVSSQMGIPIGVYQGNDVFVTIPEDLPKMTRLNIDGKALYIHRANYTILDSNMIKNN</sequence>
<dbReference type="RefSeq" id="WP_077847596.1">
    <property type="nucleotide sequence ID" value="NZ_LZZM01000154.1"/>
</dbReference>
<dbReference type="EMBL" id="LZZM01000154">
    <property type="protein sequence ID" value="OOM77153.1"/>
    <property type="molecule type" value="Genomic_DNA"/>
</dbReference>
<dbReference type="OrthoDB" id="3266677at2"/>
<evidence type="ECO:0008006" key="3">
    <source>
        <dbReference type="Google" id="ProtNLM"/>
    </source>
</evidence>
<comment type="caution">
    <text evidence="1">The sequence shown here is derived from an EMBL/GenBank/DDBJ whole genome shotgun (WGS) entry which is preliminary data.</text>
</comment>
<dbReference type="STRING" id="29367.CLPUN_24680"/>
<reference evidence="1 2" key="1">
    <citation type="submission" date="2016-05" db="EMBL/GenBank/DDBJ databases">
        <title>Microbial solvent formation.</title>
        <authorList>
            <person name="Poehlein A."/>
            <person name="Montoya Solano J.D."/>
            <person name="Flitsch S."/>
            <person name="Krabben P."/>
            <person name="Duerre P."/>
            <person name="Daniel R."/>
        </authorList>
    </citation>
    <scope>NUCLEOTIDE SEQUENCE [LARGE SCALE GENOMIC DNA]</scope>
    <source>
        <strain evidence="1 2">DSM 2619</strain>
    </source>
</reference>